<accession>A0ACB9A156</accession>
<reference evidence="1 2" key="2">
    <citation type="journal article" date="2022" name="Mol. Ecol. Resour.">
        <title>The genomes of chicory, endive, great burdock and yacon provide insights into Asteraceae paleo-polyploidization history and plant inulin production.</title>
        <authorList>
            <person name="Fan W."/>
            <person name="Wang S."/>
            <person name="Wang H."/>
            <person name="Wang A."/>
            <person name="Jiang F."/>
            <person name="Liu H."/>
            <person name="Zhao H."/>
            <person name="Xu D."/>
            <person name="Zhang Y."/>
        </authorList>
    </citation>
    <scope>NUCLEOTIDE SEQUENCE [LARGE SCALE GENOMIC DNA]</scope>
    <source>
        <strain evidence="2">cv. Niubang</strain>
    </source>
</reference>
<keyword evidence="2" id="KW-1185">Reference proteome</keyword>
<name>A0ACB9A156_ARCLA</name>
<evidence type="ECO:0000313" key="2">
    <source>
        <dbReference type="Proteomes" id="UP001055879"/>
    </source>
</evidence>
<evidence type="ECO:0000313" key="1">
    <source>
        <dbReference type="EMBL" id="KAI3703158.1"/>
    </source>
</evidence>
<comment type="caution">
    <text evidence="1">The sequence shown here is derived from an EMBL/GenBank/DDBJ whole genome shotgun (WGS) entry which is preliminary data.</text>
</comment>
<dbReference type="Proteomes" id="UP001055879">
    <property type="component" value="Linkage Group LG09"/>
</dbReference>
<organism evidence="1 2">
    <name type="scientific">Arctium lappa</name>
    <name type="common">Greater burdock</name>
    <name type="synonym">Lappa major</name>
    <dbReference type="NCBI Taxonomy" id="4217"/>
    <lineage>
        <taxon>Eukaryota</taxon>
        <taxon>Viridiplantae</taxon>
        <taxon>Streptophyta</taxon>
        <taxon>Embryophyta</taxon>
        <taxon>Tracheophyta</taxon>
        <taxon>Spermatophyta</taxon>
        <taxon>Magnoliopsida</taxon>
        <taxon>eudicotyledons</taxon>
        <taxon>Gunneridae</taxon>
        <taxon>Pentapetalae</taxon>
        <taxon>asterids</taxon>
        <taxon>campanulids</taxon>
        <taxon>Asterales</taxon>
        <taxon>Asteraceae</taxon>
        <taxon>Carduoideae</taxon>
        <taxon>Cardueae</taxon>
        <taxon>Arctiinae</taxon>
        <taxon>Arctium</taxon>
    </lineage>
</organism>
<sequence length="475" mass="54404">MGVSFRYWDDCVDPQDMQELWMDPDVSAEWITAGETVGSKVHLSRDTDGQPYLTQNEMKVVAGIIVHRHFISEIDSDMLCAIGQLESDRHLLTTCYNKKSKASTIGIMQILPKTAEWLISELGYNEYDLRGDSDLLYKPFINLYLGAAYLKWLSCYGNKYRSEEFMVRSYHGGVKKATHKSTLAYWKRYLSVKESLPSRQLFKVDNLFMPNDPASGTASANTQVPINTTWESRASPEDMEYMWNNPIVNKEWTNSGEKRGRVRISHDSEKRPYLSRVELKGVAETVVSKHFGTKGVKSTILCALAEIISKRYVNGIGQRTGLMGIDYPTACWINRDLGYRAYKVESFDDLTKPFVSMYFGAAYLVWLSEYEGRKRNTLFVVQAYISGPKNLNLEKTNPTWLKFEEILSRYDGNKEVAPYYKPSHGGSLFVKASLLQSKCIQHSFHAKHGNDMMKLIINHILVFKVSSYLIRVDFM</sequence>
<dbReference type="EMBL" id="CM042055">
    <property type="protein sequence ID" value="KAI3703158.1"/>
    <property type="molecule type" value="Genomic_DNA"/>
</dbReference>
<protein>
    <submittedName>
        <fullName evidence="1">Uncharacterized protein</fullName>
    </submittedName>
</protein>
<proteinExistence type="predicted"/>
<reference evidence="2" key="1">
    <citation type="journal article" date="2022" name="Mol. Ecol. Resour.">
        <title>The genomes of chicory, endive, great burdock and yacon provide insights into Asteraceae palaeo-polyploidization history and plant inulin production.</title>
        <authorList>
            <person name="Fan W."/>
            <person name="Wang S."/>
            <person name="Wang H."/>
            <person name="Wang A."/>
            <person name="Jiang F."/>
            <person name="Liu H."/>
            <person name="Zhao H."/>
            <person name="Xu D."/>
            <person name="Zhang Y."/>
        </authorList>
    </citation>
    <scope>NUCLEOTIDE SEQUENCE [LARGE SCALE GENOMIC DNA]</scope>
    <source>
        <strain evidence="2">cv. Niubang</strain>
    </source>
</reference>
<gene>
    <name evidence="1" type="ORF">L6452_28914</name>
</gene>